<dbReference type="EMBL" id="FRAT01000003">
    <property type="protein sequence ID" value="SHK55479.1"/>
    <property type="molecule type" value="Genomic_DNA"/>
</dbReference>
<evidence type="ECO:0000313" key="3">
    <source>
        <dbReference type="EMBL" id="SFB87827.1"/>
    </source>
</evidence>
<dbReference type="InterPro" id="IPR036822">
    <property type="entry name" value="CutC-like_dom_sf"/>
</dbReference>
<reference evidence="4 5" key="1">
    <citation type="submission" date="2016-11" db="EMBL/GenBank/DDBJ databases">
        <authorList>
            <person name="Varghese N."/>
            <person name="Submissions S."/>
        </authorList>
    </citation>
    <scope>NUCLEOTIDE SEQUENCE [LARGE SCALE GENOMIC DNA]</scope>
    <source>
        <strain evidence="4 5">CGMCC 1.12174</strain>
        <strain evidence="3 6">DSM 26351</strain>
    </source>
</reference>
<dbReference type="AlphaFoldDB" id="A0A1M6TF10"/>
<accession>A0A1M6TF10</accession>
<dbReference type="InterPro" id="IPR005627">
    <property type="entry name" value="CutC-like"/>
</dbReference>
<dbReference type="GO" id="GO:0005507">
    <property type="term" value="F:copper ion binding"/>
    <property type="evidence" value="ECO:0007669"/>
    <property type="project" value="TreeGrafter"/>
</dbReference>
<keyword evidence="6" id="KW-1185">Reference proteome</keyword>
<keyword evidence="2" id="KW-0963">Cytoplasm</keyword>
<dbReference type="Gene3D" id="3.20.20.380">
    <property type="entry name" value="Copper homeostasis (CutC) domain"/>
    <property type="match status" value="1"/>
</dbReference>
<comment type="caution">
    <text evidence="2">Once thought to be involved in copper homeostasis, experiments in E.coli have shown this is not the case.</text>
</comment>
<protein>
    <recommendedName>
        <fullName evidence="2">PF03932 family protein CutC</fullName>
    </recommendedName>
</protein>
<name>A0A1M6TF10_9FLAO</name>
<proteinExistence type="inferred from homology"/>
<evidence type="ECO:0000313" key="4">
    <source>
        <dbReference type="EMBL" id="SHK55479.1"/>
    </source>
</evidence>
<dbReference type="GO" id="GO:0005737">
    <property type="term" value="C:cytoplasm"/>
    <property type="evidence" value="ECO:0007669"/>
    <property type="project" value="UniProtKB-SubCell"/>
</dbReference>
<evidence type="ECO:0000313" key="5">
    <source>
        <dbReference type="Proteomes" id="UP000184031"/>
    </source>
</evidence>
<dbReference type="PANTHER" id="PTHR12598:SF0">
    <property type="entry name" value="COPPER HOMEOSTASIS PROTEIN CUTC HOMOLOG"/>
    <property type="match status" value="1"/>
</dbReference>
<dbReference type="STRING" id="1055723.SAMN05216293_1348"/>
<dbReference type="EMBL" id="FOKU01000003">
    <property type="protein sequence ID" value="SFB87827.1"/>
    <property type="molecule type" value="Genomic_DNA"/>
</dbReference>
<comment type="similarity">
    <text evidence="1 2">Belongs to the CutC family.</text>
</comment>
<dbReference type="Proteomes" id="UP000184031">
    <property type="component" value="Unassembled WGS sequence"/>
</dbReference>
<evidence type="ECO:0000256" key="1">
    <source>
        <dbReference type="ARBA" id="ARBA00007768"/>
    </source>
</evidence>
<dbReference type="RefSeq" id="WP_072878686.1">
    <property type="nucleotide sequence ID" value="NZ_FOKU01000003.1"/>
</dbReference>
<evidence type="ECO:0000313" key="6">
    <source>
        <dbReference type="Proteomes" id="UP000198940"/>
    </source>
</evidence>
<evidence type="ECO:0000256" key="2">
    <source>
        <dbReference type="HAMAP-Rule" id="MF_00795"/>
    </source>
</evidence>
<dbReference type="OrthoDB" id="9815677at2"/>
<dbReference type="Pfam" id="PF03932">
    <property type="entry name" value="CutC"/>
    <property type="match status" value="1"/>
</dbReference>
<organism evidence="4 5">
    <name type="scientific">Flagellimonas taeanensis</name>
    <dbReference type="NCBI Taxonomy" id="1005926"/>
    <lineage>
        <taxon>Bacteria</taxon>
        <taxon>Pseudomonadati</taxon>
        <taxon>Bacteroidota</taxon>
        <taxon>Flavobacteriia</taxon>
        <taxon>Flavobacteriales</taxon>
        <taxon>Flavobacteriaceae</taxon>
        <taxon>Flagellimonas</taxon>
    </lineage>
</organism>
<comment type="caution">
    <text evidence="4">The sequence shown here is derived from an EMBL/GenBank/DDBJ whole genome shotgun (WGS) entry which is preliminary data.</text>
</comment>
<gene>
    <name evidence="2" type="primary">cutC</name>
    <name evidence="3" type="ORF">SAMN04487891_103187</name>
    <name evidence="4" type="ORF">SAMN05216293_1348</name>
</gene>
<dbReference type="HAMAP" id="MF_00795">
    <property type="entry name" value="CutC"/>
    <property type="match status" value="1"/>
</dbReference>
<dbReference type="PANTHER" id="PTHR12598">
    <property type="entry name" value="COPPER HOMEOSTASIS PROTEIN CUTC"/>
    <property type="match status" value="1"/>
</dbReference>
<sequence length="239" mass="25617">MLVEVCANSLESAINAQKAGADRIELCSELGVGGITPSLGLIQRVRERLTIPVHVLIRPRSGHFTYSEAEFEVMKADIVACMELGVQGVVSGVLLKDFSVDVERTRQLVELAQPMHFTFHRAFDWIGDPIMALGQLEPLGVGTILTSGGHPSAEKGLEPLEDWQKRTSMTIMAGGGVSPSNATKFKKIGLRAIHCSGTSFGNKLGVSGKIPMNSVKHLAEDGVATTQLETVQSIVQAVK</sequence>
<comment type="subcellular location">
    <subcellularLocation>
        <location evidence="2">Cytoplasm</location>
    </subcellularLocation>
</comment>
<dbReference type="SUPFAM" id="SSF110395">
    <property type="entry name" value="CutC-like"/>
    <property type="match status" value="1"/>
</dbReference>
<dbReference type="Proteomes" id="UP000198940">
    <property type="component" value="Unassembled WGS sequence"/>
</dbReference>